<dbReference type="GO" id="GO:0006869">
    <property type="term" value="P:lipid transport"/>
    <property type="evidence" value="ECO:0007669"/>
    <property type="project" value="InterPro"/>
</dbReference>
<comment type="similarity">
    <text evidence="1">Belongs to the apolipoprotein L family.</text>
</comment>
<dbReference type="GeneTree" id="ENSGT01030000234599"/>
<name>A0A3Q3FW75_9LABR</name>
<proteinExistence type="inferred from homology"/>
<reference evidence="2" key="2">
    <citation type="submission" date="2025-09" db="UniProtKB">
        <authorList>
            <consortium name="Ensembl"/>
        </authorList>
    </citation>
    <scope>IDENTIFICATION</scope>
</reference>
<organism evidence="2 3">
    <name type="scientific">Labrus bergylta</name>
    <name type="common">ballan wrasse</name>
    <dbReference type="NCBI Taxonomy" id="56723"/>
    <lineage>
        <taxon>Eukaryota</taxon>
        <taxon>Metazoa</taxon>
        <taxon>Chordata</taxon>
        <taxon>Craniata</taxon>
        <taxon>Vertebrata</taxon>
        <taxon>Euteleostomi</taxon>
        <taxon>Actinopterygii</taxon>
        <taxon>Neopterygii</taxon>
        <taxon>Teleostei</taxon>
        <taxon>Neoteleostei</taxon>
        <taxon>Acanthomorphata</taxon>
        <taxon>Eupercaria</taxon>
        <taxon>Labriformes</taxon>
        <taxon>Labridae</taxon>
        <taxon>Labrus</taxon>
    </lineage>
</organism>
<dbReference type="PANTHER" id="PTHR14096:SF57">
    <property type="entry name" value="APOLIPOPROTEIN L4"/>
    <property type="match status" value="1"/>
</dbReference>
<dbReference type="Proteomes" id="UP000261660">
    <property type="component" value="Unplaced"/>
</dbReference>
<dbReference type="InterPro" id="IPR008405">
    <property type="entry name" value="ApoL"/>
</dbReference>
<keyword evidence="3" id="KW-1185">Reference proteome</keyword>
<dbReference type="PANTHER" id="PTHR14096">
    <property type="entry name" value="APOLIPOPROTEIN L"/>
    <property type="match status" value="1"/>
</dbReference>
<dbReference type="FunCoup" id="A0A3Q3FW75">
    <property type="interactions" value="109"/>
</dbReference>
<reference evidence="2" key="1">
    <citation type="submission" date="2025-08" db="UniProtKB">
        <authorList>
            <consortium name="Ensembl"/>
        </authorList>
    </citation>
    <scope>IDENTIFICATION</scope>
</reference>
<dbReference type="GO" id="GO:0016020">
    <property type="term" value="C:membrane"/>
    <property type="evidence" value="ECO:0007669"/>
    <property type="project" value="TreeGrafter"/>
</dbReference>
<sequence>MHGKKLDYTGLIGFHLFSYRKELQKALLRYTADTLIHIHTVRGFCERVPKWMLGRESELNMMMDIKDRADGIDLNISHVSQSENKGEAFLEYMKSKVTQVTAKSRLEELEKELAAVLKDTLMELEKLHCFLDAVEKLAVTSLHVFVEGRQVVLHLPEGVGLDHVQVVIAAARLVCPLLVEFKRDEMVFFQPKLQNVEVLAYQLDKYIQTTQRICGLLEKSKYNCVFKSTFSDFDLNMIKKSAVDLDLDLSEDDMERMLYHINQLDDIRMNQHFSLVYLFHDCSGFLDEFRDCQPRLLQSLDGLEEIAVQFDSMNKGAKISSVVGSSVGAVGGVLSIIGLALIPVTAGVSLGLTMTGIGLSVTSGVNGLVTTATELGVNSTQQKKATEVFEGLMKDLQSLQDCLKKVSIKLSLGSEQVLVKGGFIARGVDSLVDTASAFKMLKNEELVVSAGKVLAEEGQALRNVPKVAADIPDIGQAAIKGPLALTKSARAGLIGLNAFFLGMDVFFICKDSISLSKGSETEASQFIRARAALWRSEIDAWQKIYDSLIEGLQKSEKNKAILETPFHPELERVKERKTI</sequence>
<evidence type="ECO:0000313" key="3">
    <source>
        <dbReference type="Proteomes" id="UP000261660"/>
    </source>
</evidence>
<dbReference type="InParanoid" id="A0A3Q3FW75"/>
<dbReference type="GO" id="GO:0042157">
    <property type="term" value="P:lipoprotein metabolic process"/>
    <property type="evidence" value="ECO:0007669"/>
    <property type="project" value="InterPro"/>
</dbReference>
<evidence type="ECO:0000313" key="2">
    <source>
        <dbReference type="Ensembl" id="ENSLBEP00000024911.1"/>
    </source>
</evidence>
<evidence type="ECO:0000256" key="1">
    <source>
        <dbReference type="ARBA" id="ARBA00010090"/>
    </source>
</evidence>
<dbReference type="GO" id="GO:0008289">
    <property type="term" value="F:lipid binding"/>
    <property type="evidence" value="ECO:0007669"/>
    <property type="project" value="InterPro"/>
</dbReference>
<dbReference type="Ensembl" id="ENSLBET00000026177.1">
    <property type="protein sequence ID" value="ENSLBEP00000024911.1"/>
    <property type="gene ID" value="ENSLBEG00000019028.1"/>
</dbReference>
<dbReference type="Pfam" id="PF05461">
    <property type="entry name" value="ApoL"/>
    <property type="match status" value="1"/>
</dbReference>
<dbReference type="AlphaFoldDB" id="A0A3Q3FW75"/>
<accession>A0A3Q3FW75</accession>
<dbReference type="STRING" id="56723.ENSLBEP00000024911"/>
<protein>
    <submittedName>
        <fullName evidence="2">Apolipoprotein L</fullName>
    </submittedName>
</protein>
<dbReference type="GO" id="GO:0005576">
    <property type="term" value="C:extracellular region"/>
    <property type="evidence" value="ECO:0007669"/>
    <property type="project" value="InterPro"/>
</dbReference>